<dbReference type="GO" id="GO:0055085">
    <property type="term" value="P:transmembrane transport"/>
    <property type="evidence" value="ECO:0007669"/>
    <property type="project" value="InterPro"/>
</dbReference>
<evidence type="ECO:0000256" key="3">
    <source>
        <dbReference type="ARBA" id="ARBA00022448"/>
    </source>
</evidence>
<protein>
    <submittedName>
        <fullName evidence="6">TRAP-type C4-dicarboxylate transport system, periplasmic component</fullName>
    </submittedName>
</protein>
<dbReference type="InterPro" id="IPR018389">
    <property type="entry name" value="DctP_fam"/>
</dbReference>
<dbReference type="CDD" id="cd13603">
    <property type="entry name" value="PBP2_TRAP_Siap_TeaA_like"/>
    <property type="match status" value="1"/>
</dbReference>
<gene>
    <name evidence="6" type="ORF">CZ787_16840</name>
</gene>
<evidence type="ECO:0000256" key="5">
    <source>
        <dbReference type="SAM" id="SignalP"/>
    </source>
</evidence>
<dbReference type="EMBL" id="FUKM01000057">
    <property type="protein sequence ID" value="SJN14777.1"/>
    <property type="molecule type" value="Genomic_DNA"/>
</dbReference>
<dbReference type="InterPro" id="IPR038404">
    <property type="entry name" value="TRAP_DctP_sf"/>
</dbReference>
<feature type="signal peptide" evidence="5">
    <location>
        <begin position="1"/>
        <end position="22"/>
    </location>
</feature>
<dbReference type="AlphaFoldDB" id="A0A1R4I4J3"/>
<evidence type="ECO:0000256" key="2">
    <source>
        <dbReference type="ARBA" id="ARBA00009023"/>
    </source>
</evidence>
<keyword evidence="4 5" id="KW-0732">Signal</keyword>
<feature type="chain" id="PRO_5010236430" evidence="5">
    <location>
        <begin position="23"/>
        <end position="326"/>
    </location>
</feature>
<dbReference type="NCBIfam" id="TIGR00787">
    <property type="entry name" value="dctP"/>
    <property type="match status" value="1"/>
</dbReference>
<comment type="caution">
    <text evidence="6">The sequence shown here is derived from an EMBL/GenBank/DDBJ whole genome shotgun (WGS) entry which is preliminary data.</text>
</comment>
<reference evidence="6 7" key="1">
    <citation type="submission" date="2017-02" db="EMBL/GenBank/DDBJ databases">
        <authorList>
            <person name="Dridi B."/>
        </authorList>
    </citation>
    <scope>NUCLEOTIDE SEQUENCE [LARGE SCALE GENOMIC DNA]</scope>
    <source>
        <strain evidence="6 7">JB380</strain>
    </source>
</reference>
<dbReference type="GO" id="GO:0030288">
    <property type="term" value="C:outer membrane-bounded periplasmic space"/>
    <property type="evidence" value="ECO:0007669"/>
    <property type="project" value="InterPro"/>
</dbReference>
<sequence>MFKLSLSATALALVLCSSQAQANQEKIVFAIGGSSQSLQGQTALEFKRQLQERLGDDIQIEYYDSGQLGDERQLIQRLRMGTVDLAAISSIMSSVAPNFALFDLPYLVSDRDHLKKIDDEIVMQDLAEGAEEQGLKIISTWENGFRQITNSRRAITTPTDLEGLRIRTPQSDWRTRMFSTWGANPTPMAFSEVFVGLQTGVIDGQENPLSNIYGARLHEVQEYLSLTNHVYTPIWLTAGLGKWDQFSDEVRDAISEAAAETQLWAFARGAELDQELLDTMRDSGVEINEVDREAFISASVPVYEAFAEQVENGQALIDRAMSLAND</sequence>
<dbReference type="PIRSF" id="PIRSF006470">
    <property type="entry name" value="DctB"/>
    <property type="match status" value="1"/>
</dbReference>
<evidence type="ECO:0000313" key="7">
    <source>
        <dbReference type="Proteomes" id="UP000196331"/>
    </source>
</evidence>
<dbReference type="PANTHER" id="PTHR33376:SF4">
    <property type="entry name" value="SIALIC ACID-BINDING PERIPLASMIC PROTEIN SIAP"/>
    <property type="match status" value="1"/>
</dbReference>
<dbReference type="InterPro" id="IPR004682">
    <property type="entry name" value="TRAP_DctP"/>
</dbReference>
<evidence type="ECO:0000313" key="6">
    <source>
        <dbReference type="EMBL" id="SJN14777.1"/>
    </source>
</evidence>
<dbReference type="OrthoDB" id="9771186at2"/>
<evidence type="ECO:0000256" key="4">
    <source>
        <dbReference type="ARBA" id="ARBA00022729"/>
    </source>
</evidence>
<evidence type="ECO:0000256" key="1">
    <source>
        <dbReference type="ARBA" id="ARBA00004196"/>
    </source>
</evidence>
<dbReference type="PANTHER" id="PTHR33376">
    <property type="match status" value="1"/>
</dbReference>
<comment type="similarity">
    <text evidence="2">Belongs to the bacterial solute-binding protein 7 family.</text>
</comment>
<organism evidence="6 7">
    <name type="scientific">Halomonas citrativorans</name>
    <dbReference type="NCBI Taxonomy" id="2742612"/>
    <lineage>
        <taxon>Bacteria</taxon>
        <taxon>Pseudomonadati</taxon>
        <taxon>Pseudomonadota</taxon>
        <taxon>Gammaproteobacteria</taxon>
        <taxon>Oceanospirillales</taxon>
        <taxon>Halomonadaceae</taxon>
        <taxon>Halomonas</taxon>
    </lineage>
</organism>
<proteinExistence type="inferred from homology"/>
<dbReference type="Pfam" id="PF03480">
    <property type="entry name" value="DctP"/>
    <property type="match status" value="1"/>
</dbReference>
<accession>A0A1R4I4J3</accession>
<name>A0A1R4I4J3_9GAMM</name>
<dbReference type="Proteomes" id="UP000196331">
    <property type="component" value="Unassembled WGS sequence"/>
</dbReference>
<dbReference type="RefSeq" id="WP_087111146.1">
    <property type="nucleotide sequence ID" value="NZ_FUKM01000057.1"/>
</dbReference>
<dbReference type="Gene3D" id="3.40.190.170">
    <property type="entry name" value="Bacterial extracellular solute-binding protein, family 7"/>
    <property type="match status" value="1"/>
</dbReference>
<comment type="subcellular location">
    <subcellularLocation>
        <location evidence="1">Cell envelope</location>
    </subcellularLocation>
</comment>
<dbReference type="NCBIfam" id="NF037995">
    <property type="entry name" value="TRAP_S1"/>
    <property type="match status" value="1"/>
</dbReference>
<keyword evidence="3" id="KW-0813">Transport</keyword>